<evidence type="ECO:0000256" key="1">
    <source>
        <dbReference type="ARBA" id="ARBA00007198"/>
    </source>
</evidence>
<dbReference type="Proteomes" id="UP001333710">
    <property type="component" value="Chromosome"/>
</dbReference>
<name>A0AA48HH34_9ALTE</name>
<dbReference type="NCBIfam" id="NF008107">
    <property type="entry name" value="PRK10853.1"/>
    <property type="match status" value="1"/>
</dbReference>
<dbReference type="NCBIfam" id="TIGR01617">
    <property type="entry name" value="arsC_related"/>
    <property type="match status" value="1"/>
</dbReference>
<protein>
    <submittedName>
        <fullName evidence="3">Arsenate reductase</fullName>
    </submittedName>
</protein>
<evidence type="ECO:0000313" key="3">
    <source>
        <dbReference type="EMBL" id="BDX06291.1"/>
    </source>
</evidence>
<proteinExistence type="inferred from homology"/>
<dbReference type="EMBL" id="AP027272">
    <property type="protein sequence ID" value="BDX06291.1"/>
    <property type="molecule type" value="Genomic_DNA"/>
</dbReference>
<dbReference type="PROSITE" id="PS51353">
    <property type="entry name" value="ARSC"/>
    <property type="match status" value="1"/>
</dbReference>
<gene>
    <name evidence="3" type="primary">yffB</name>
    <name evidence="3" type="ORF">MACH26_18120</name>
</gene>
<keyword evidence="4" id="KW-1185">Reference proteome</keyword>
<comment type="similarity">
    <text evidence="1 2">Belongs to the ArsC family.</text>
</comment>
<accession>A0AA48HH34</accession>
<evidence type="ECO:0000313" key="4">
    <source>
        <dbReference type="Proteomes" id="UP001333710"/>
    </source>
</evidence>
<sequence>MLTIFGIKNCDTIKKTKKYFEQKSVDFEFHDYRADGLDKDWLDTVLNKLDWEQVLNKRGTTWRQLSDEQKAAVSRDNVAELLLQHPAMIKRPIIEVDGEYILGFSAKQLDERFSR</sequence>
<organism evidence="3 4">
    <name type="scientific">Planctobacterium marinum</name>
    <dbReference type="NCBI Taxonomy" id="1631968"/>
    <lineage>
        <taxon>Bacteria</taxon>
        <taxon>Pseudomonadati</taxon>
        <taxon>Pseudomonadota</taxon>
        <taxon>Gammaproteobacteria</taxon>
        <taxon>Alteromonadales</taxon>
        <taxon>Alteromonadaceae</taxon>
        <taxon>Planctobacterium</taxon>
    </lineage>
</organism>
<dbReference type="CDD" id="cd03035">
    <property type="entry name" value="ArsC_Yffb"/>
    <property type="match status" value="1"/>
</dbReference>
<dbReference type="KEGG" id="pmaw:MACH26_18120"/>
<dbReference type="InterPro" id="IPR036249">
    <property type="entry name" value="Thioredoxin-like_sf"/>
</dbReference>
<evidence type="ECO:0000256" key="2">
    <source>
        <dbReference type="PROSITE-ProRule" id="PRU01282"/>
    </source>
</evidence>
<dbReference type="InterPro" id="IPR006504">
    <property type="entry name" value="Tscrpt_reg_Spx/MgsR"/>
</dbReference>
<dbReference type="PANTHER" id="PTHR30041">
    <property type="entry name" value="ARSENATE REDUCTASE"/>
    <property type="match status" value="1"/>
</dbReference>
<dbReference type="Gene3D" id="3.40.30.10">
    <property type="entry name" value="Glutaredoxin"/>
    <property type="match status" value="1"/>
</dbReference>
<dbReference type="SUPFAM" id="SSF52833">
    <property type="entry name" value="Thioredoxin-like"/>
    <property type="match status" value="1"/>
</dbReference>
<dbReference type="InterPro" id="IPR006660">
    <property type="entry name" value="Arsenate_reductase-like"/>
</dbReference>
<dbReference type="PANTHER" id="PTHR30041:SF8">
    <property type="entry name" value="PROTEIN YFFB"/>
    <property type="match status" value="1"/>
</dbReference>
<dbReference type="Pfam" id="PF03960">
    <property type="entry name" value="ArsC"/>
    <property type="match status" value="1"/>
</dbReference>
<dbReference type="RefSeq" id="WP_338292317.1">
    <property type="nucleotide sequence ID" value="NZ_AP027272.1"/>
</dbReference>
<dbReference type="AlphaFoldDB" id="A0AA48HH34"/>
<reference evidence="3" key="1">
    <citation type="submission" date="2023-01" db="EMBL/GenBank/DDBJ databases">
        <title>Complete genome sequence of Planctobacterium marinum strain Dej080120_11.</title>
        <authorList>
            <person name="Ueki S."/>
            <person name="Maruyama F."/>
        </authorList>
    </citation>
    <scope>NUCLEOTIDE SEQUENCE</scope>
    <source>
        <strain evidence="3">Dej080120_11</strain>
    </source>
</reference>